<dbReference type="GO" id="GO:0004521">
    <property type="term" value="F:RNA endonuclease activity"/>
    <property type="evidence" value="ECO:0007669"/>
    <property type="project" value="UniProtKB-UniRule"/>
</dbReference>
<dbReference type="Proteomes" id="UP000198307">
    <property type="component" value="Unassembled WGS sequence"/>
</dbReference>
<feature type="binding site" evidence="7">
    <location>
        <position position="133"/>
    </location>
    <ligand>
        <name>Zn(2+)</name>
        <dbReference type="ChEBI" id="CHEBI:29105"/>
        <note>catalytic</note>
    </ligand>
</feature>
<protein>
    <recommendedName>
        <fullName evidence="7">Endoribonuclease YbeY</fullName>
        <ecNumber evidence="7">3.1.-.-</ecNumber>
    </recommendedName>
</protein>
<dbReference type="Gene3D" id="3.40.390.30">
    <property type="entry name" value="Metalloproteases ('zincins'), catalytic domain"/>
    <property type="match status" value="1"/>
</dbReference>
<comment type="cofactor">
    <cofactor evidence="7">
        <name>Zn(2+)</name>
        <dbReference type="ChEBI" id="CHEBI:29105"/>
    </cofactor>
    <text evidence="7">Binds 1 zinc ion.</text>
</comment>
<dbReference type="Pfam" id="PF02130">
    <property type="entry name" value="YbeY"/>
    <property type="match status" value="1"/>
</dbReference>
<evidence type="ECO:0000256" key="5">
    <source>
        <dbReference type="ARBA" id="ARBA00022801"/>
    </source>
</evidence>
<dbReference type="GO" id="GO:0004222">
    <property type="term" value="F:metalloendopeptidase activity"/>
    <property type="evidence" value="ECO:0007669"/>
    <property type="project" value="InterPro"/>
</dbReference>
<dbReference type="GO" id="GO:0005737">
    <property type="term" value="C:cytoplasm"/>
    <property type="evidence" value="ECO:0007669"/>
    <property type="project" value="UniProtKB-SubCell"/>
</dbReference>
<dbReference type="PANTHER" id="PTHR46986">
    <property type="entry name" value="ENDORIBONUCLEASE YBEY, CHLOROPLASTIC"/>
    <property type="match status" value="1"/>
</dbReference>
<dbReference type="PROSITE" id="PS01306">
    <property type="entry name" value="UPF0054"/>
    <property type="match status" value="1"/>
</dbReference>
<dbReference type="AlphaFoldDB" id="A0A239PQZ8"/>
<evidence type="ECO:0000313" key="8">
    <source>
        <dbReference type="EMBL" id="SNT72570.1"/>
    </source>
</evidence>
<dbReference type="InterPro" id="IPR002036">
    <property type="entry name" value="YbeY"/>
</dbReference>
<proteinExistence type="inferred from homology"/>
<comment type="subcellular location">
    <subcellularLocation>
        <location evidence="7">Cytoplasm</location>
    </subcellularLocation>
</comment>
<evidence type="ECO:0000256" key="2">
    <source>
        <dbReference type="ARBA" id="ARBA00022722"/>
    </source>
</evidence>
<dbReference type="EMBL" id="FZQB01000003">
    <property type="protein sequence ID" value="SNT72570.1"/>
    <property type="molecule type" value="Genomic_DNA"/>
</dbReference>
<name>A0A239PQZ8_9RHOB</name>
<dbReference type="InterPro" id="IPR023091">
    <property type="entry name" value="MetalPrtase_cat_dom_sf_prd"/>
</dbReference>
<comment type="function">
    <text evidence="7">Single strand-specific metallo-endoribonuclease involved in late-stage 70S ribosome quality control and in maturation of the 3' terminus of the 16S rRNA.</text>
</comment>
<keyword evidence="7" id="KW-0690">Ribosome biogenesis</keyword>
<organism evidence="8 9">
    <name type="scientific">Paracoccus seriniphilus</name>
    <dbReference type="NCBI Taxonomy" id="184748"/>
    <lineage>
        <taxon>Bacteria</taxon>
        <taxon>Pseudomonadati</taxon>
        <taxon>Pseudomonadota</taxon>
        <taxon>Alphaproteobacteria</taxon>
        <taxon>Rhodobacterales</taxon>
        <taxon>Paracoccaceae</taxon>
        <taxon>Paracoccus</taxon>
    </lineage>
</organism>
<keyword evidence="7" id="KW-0698">rRNA processing</keyword>
<comment type="similarity">
    <text evidence="1 7">Belongs to the endoribonuclease YbeY family.</text>
</comment>
<dbReference type="GO" id="GO:0006364">
    <property type="term" value="P:rRNA processing"/>
    <property type="evidence" value="ECO:0007669"/>
    <property type="project" value="UniProtKB-UniRule"/>
</dbReference>
<dbReference type="InterPro" id="IPR020549">
    <property type="entry name" value="YbeY_CS"/>
</dbReference>
<evidence type="ECO:0000256" key="3">
    <source>
        <dbReference type="ARBA" id="ARBA00022723"/>
    </source>
</evidence>
<keyword evidence="5 7" id="KW-0378">Hydrolase</keyword>
<evidence type="ECO:0000256" key="4">
    <source>
        <dbReference type="ARBA" id="ARBA00022759"/>
    </source>
</evidence>
<feature type="binding site" evidence="7">
    <location>
        <position position="137"/>
    </location>
    <ligand>
        <name>Zn(2+)</name>
        <dbReference type="ChEBI" id="CHEBI:29105"/>
        <note>catalytic</note>
    </ligand>
</feature>
<sequence>MFHAAPFGMMPEEIATDCVIEDERWEEAGLEGLAERAVEATLHWHEIGGEVVVMGCDDQRIAALNADFRGKPRATNVLSWPSVEHVPHAPGERPALPDEEELGDIAIAYETCRAEAKAQGKPFEHHALHLLVHAVLHLLGYDHQNDPDAEVMEATERLILQELHVPDPYDEKVQ</sequence>
<keyword evidence="7" id="KW-0963">Cytoplasm</keyword>
<gene>
    <name evidence="7" type="primary">ybeY</name>
    <name evidence="8" type="ORF">SAMN05444959_10368</name>
</gene>
<keyword evidence="6 7" id="KW-0862">Zinc</keyword>
<keyword evidence="4 7" id="KW-0255">Endonuclease</keyword>
<keyword evidence="2 7" id="KW-0540">Nuclease</keyword>
<keyword evidence="9" id="KW-1185">Reference proteome</keyword>
<dbReference type="HAMAP" id="MF_00009">
    <property type="entry name" value="Endoribonucl_YbeY"/>
    <property type="match status" value="1"/>
</dbReference>
<evidence type="ECO:0000256" key="6">
    <source>
        <dbReference type="ARBA" id="ARBA00022833"/>
    </source>
</evidence>
<keyword evidence="3 7" id="KW-0479">Metal-binding</keyword>
<dbReference type="EC" id="3.1.-.-" evidence="7"/>
<feature type="binding site" evidence="7">
    <location>
        <position position="143"/>
    </location>
    <ligand>
        <name>Zn(2+)</name>
        <dbReference type="ChEBI" id="CHEBI:29105"/>
        <note>catalytic</note>
    </ligand>
</feature>
<evidence type="ECO:0000256" key="1">
    <source>
        <dbReference type="ARBA" id="ARBA00010875"/>
    </source>
</evidence>
<evidence type="ECO:0000313" key="9">
    <source>
        <dbReference type="Proteomes" id="UP000198307"/>
    </source>
</evidence>
<dbReference type="GO" id="GO:0008270">
    <property type="term" value="F:zinc ion binding"/>
    <property type="evidence" value="ECO:0007669"/>
    <property type="project" value="UniProtKB-UniRule"/>
</dbReference>
<dbReference type="NCBIfam" id="TIGR00043">
    <property type="entry name" value="rRNA maturation RNase YbeY"/>
    <property type="match status" value="1"/>
</dbReference>
<evidence type="ECO:0000256" key="7">
    <source>
        <dbReference type="HAMAP-Rule" id="MF_00009"/>
    </source>
</evidence>
<dbReference type="PANTHER" id="PTHR46986:SF1">
    <property type="entry name" value="ENDORIBONUCLEASE YBEY, CHLOROPLASTIC"/>
    <property type="match status" value="1"/>
</dbReference>
<accession>A0A239PQZ8</accession>
<reference evidence="8 9" key="1">
    <citation type="submission" date="2017-07" db="EMBL/GenBank/DDBJ databases">
        <authorList>
            <person name="Sun Z.S."/>
            <person name="Albrecht U."/>
            <person name="Echele G."/>
            <person name="Lee C.C."/>
        </authorList>
    </citation>
    <scope>NUCLEOTIDE SEQUENCE [LARGE SCALE GENOMIC DNA]</scope>
    <source>
        <strain evidence="8 9">DSM 14827</strain>
    </source>
</reference>
<dbReference type="SUPFAM" id="SSF55486">
    <property type="entry name" value="Metalloproteases ('zincins'), catalytic domain"/>
    <property type="match status" value="1"/>
</dbReference>